<evidence type="ECO:0000313" key="1">
    <source>
        <dbReference type="EMBL" id="KAI3676016.1"/>
    </source>
</evidence>
<accession>A0ACB8XXL7</accession>
<evidence type="ECO:0000313" key="2">
    <source>
        <dbReference type="Proteomes" id="UP001056120"/>
    </source>
</evidence>
<organism evidence="1 2">
    <name type="scientific">Smallanthus sonchifolius</name>
    <dbReference type="NCBI Taxonomy" id="185202"/>
    <lineage>
        <taxon>Eukaryota</taxon>
        <taxon>Viridiplantae</taxon>
        <taxon>Streptophyta</taxon>
        <taxon>Embryophyta</taxon>
        <taxon>Tracheophyta</taxon>
        <taxon>Spermatophyta</taxon>
        <taxon>Magnoliopsida</taxon>
        <taxon>eudicotyledons</taxon>
        <taxon>Gunneridae</taxon>
        <taxon>Pentapetalae</taxon>
        <taxon>asterids</taxon>
        <taxon>campanulids</taxon>
        <taxon>Asterales</taxon>
        <taxon>Asteraceae</taxon>
        <taxon>Asteroideae</taxon>
        <taxon>Heliantheae alliance</taxon>
        <taxon>Millerieae</taxon>
        <taxon>Smallanthus</taxon>
    </lineage>
</organism>
<dbReference type="Proteomes" id="UP001056120">
    <property type="component" value="Linkage Group LG29"/>
</dbReference>
<sequence length="82" mass="9339">MCIKYSLVSIPCLRNYAVLTYRCALSTGTSKALGNEEDRVLWLKGVLRLFKQLSFLGEHSLREFPGKHTDPSVDLDLYEMLS</sequence>
<reference evidence="1 2" key="2">
    <citation type="journal article" date="2022" name="Mol. Ecol. Resour.">
        <title>The genomes of chicory, endive, great burdock and yacon provide insights into Asteraceae paleo-polyploidization history and plant inulin production.</title>
        <authorList>
            <person name="Fan W."/>
            <person name="Wang S."/>
            <person name="Wang H."/>
            <person name="Wang A."/>
            <person name="Jiang F."/>
            <person name="Liu H."/>
            <person name="Zhao H."/>
            <person name="Xu D."/>
            <person name="Zhang Y."/>
        </authorList>
    </citation>
    <scope>NUCLEOTIDE SEQUENCE [LARGE SCALE GENOMIC DNA]</scope>
    <source>
        <strain evidence="2">cv. Yunnan</strain>
        <tissue evidence="1">Leaves</tissue>
    </source>
</reference>
<gene>
    <name evidence="1" type="ORF">L1987_85612</name>
</gene>
<protein>
    <submittedName>
        <fullName evidence="1">Uncharacterized protein</fullName>
    </submittedName>
</protein>
<proteinExistence type="predicted"/>
<reference evidence="2" key="1">
    <citation type="journal article" date="2022" name="Mol. Ecol. Resour.">
        <title>The genomes of chicory, endive, great burdock and yacon provide insights into Asteraceae palaeo-polyploidization history and plant inulin production.</title>
        <authorList>
            <person name="Fan W."/>
            <person name="Wang S."/>
            <person name="Wang H."/>
            <person name="Wang A."/>
            <person name="Jiang F."/>
            <person name="Liu H."/>
            <person name="Zhao H."/>
            <person name="Xu D."/>
            <person name="Zhang Y."/>
        </authorList>
    </citation>
    <scope>NUCLEOTIDE SEQUENCE [LARGE SCALE GENOMIC DNA]</scope>
    <source>
        <strain evidence="2">cv. Yunnan</strain>
    </source>
</reference>
<comment type="caution">
    <text evidence="1">The sequence shown here is derived from an EMBL/GenBank/DDBJ whole genome shotgun (WGS) entry which is preliminary data.</text>
</comment>
<keyword evidence="2" id="KW-1185">Reference proteome</keyword>
<dbReference type="EMBL" id="CM042046">
    <property type="protein sequence ID" value="KAI3676016.1"/>
    <property type="molecule type" value="Genomic_DNA"/>
</dbReference>
<name>A0ACB8XXL7_9ASTR</name>